<dbReference type="NCBIfam" id="NF038402">
    <property type="entry name" value="TroA_like"/>
    <property type="match status" value="1"/>
</dbReference>
<accession>A0A926RT56</accession>
<dbReference type="Pfam" id="PF01497">
    <property type="entry name" value="Peripla_BP_2"/>
    <property type="match status" value="1"/>
</dbReference>
<dbReference type="InterPro" id="IPR002491">
    <property type="entry name" value="ABC_transptr_periplasmic_BD"/>
</dbReference>
<dbReference type="EMBL" id="JACXAH010000002">
    <property type="protein sequence ID" value="MBD1370907.1"/>
    <property type="molecule type" value="Genomic_DNA"/>
</dbReference>
<evidence type="ECO:0000313" key="4">
    <source>
        <dbReference type="EMBL" id="MBD1370907.1"/>
    </source>
</evidence>
<dbReference type="PANTHER" id="PTHR30535">
    <property type="entry name" value="VITAMIN B12-BINDING PROTEIN"/>
    <property type="match status" value="1"/>
</dbReference>
<dbReference type="AlphaFoldDB" id="A0A926RT56"/>
<dbReference type="PROSITE" id="PS50983">
    <property type="entry name" value="FE_B12_PBP"/>
    <property type="match status" value="1"/>
</dbReference>
<feature type="domain" description="Fe/B12 periplasmic-binding" evidence="3">
    <location>
        <begin position="2"/>
        <end position="257"/>
    </location>
</feature>
<dbReference type="InterPro" id="IPR054828">
    <property type="entry name" value="Vit_B12_bind_prot"/>
</dbReference>
<proteinExistence type="inferred from homology"/>
<dbReference type="RefSeq" id="WP_191139189.1">
    <property type="nucleotide sequence ID" value="NZ_JACXAG020000002.1"/>
</dbReference>
<comment type="similarity">
    <text evidence="1">Belongs to the bacterial solute-binding protein 8 family.</text>
</comment>
<evidence type="ECO:0000256" key="2">
    <source>
        <dbReference type="ARBA" id="ARBA00022729"/>
    </source>
</evidence>
<dbReference type="InterPro" id="IPR050902">
    <property type="entry name" value="ABC_Transporter_SBP"/>
</dbReference>
<evidence type="ECO:0000259" key="3">
    <source>
        <dbReference type="PROSITE" id="PS50983"/>
    </source>
</evidence>
<evidence type="ECO:0000313" key="5">
    <source>
        <dbReference type="Proteomes" id="UP000661691"/>
    </source>
</evidence>
<dbReference type="SUPFAM" id="SSF53807">
    <property type="entry name" value="Helical backbone' metal receptor"/>
    <property type="match status" value="1"/>
</dbReference>
<protein>
    <submittedName>
        <fullName evidence="4">ABC transporter substrate-binding protein</fullName>
    </submittedName>
</protein>
<name>A0A926RT56_9BACL</name>
<keyword evidence="2" id="KW-0732">Signal</keyword>
<gene>
    <name evidence="4" type="ORF">IC620_00835</name>
</gene>
<keyword evidence="5" id="KW-1185">Reference proteome</keyword>
<organism evidence="4 5">
    <name type="scientific">Polycladospora coralii</name>
    <dbReference type="NCBI Taxonomy" id="2771432"/>
    <lineage>
        <taxon>Bacteria</taxon>
        <taxon>Bacillati</taxon>
        <taxon>Bacillota</taxon>
        <taxon>Bacilli</taxon>
        <taxon>Bacillales</taxon>
        <taxon>Thermoactinomycetaceae</taxon>
        <taxon>Polycladospora</taxon>
    </lineage>
</organism>
<evidence type="ECO:0000256" key="1">
    <source>
        <dbReference type="ARBA" id="ARBA00008814"/>
    </source>
</evidence>
<sequence>MKIVSICPSNTEMLYYLGIRDQVIALDDYSDWPEEWRELPRLGPDLDIDIEKIKKLRPDLVIASLSVPGMEKNILRLQQEHIPYIILNPKRLSEIANDFYTLGKALKMQTQAADMANAFLQEIRQIQDHIPRDHAKSNIYWEWWPKPVFSPGRLNWLTEISNLVGAENIFADQDVEAYQTTWLEVAQRQPDLALIVWTGIPIHRIKKSMIIERPPFNHTNLSHKKNIHILEEGWYCRPSPRLLMGIKHLAHLLYPDRFTALTEDNPFVDTRKKPHRKH</sequence>
<dbReference type="PANTHER" id="PTHR30535:SF34">
    <property type="entry name" value="MOLYBDATE-BINDING PROTEIN MOLA"/>
    <property type="match status" value="1"/>
</dbReference>
<dbReference type="Proteomes" id="UP000661691">
    <property type="component" value="Unassembled WGS sequence"/>
</dbReference>
<reference evidence="4" key="1">
    <citation type="submission" date="2020-09" db="EMBL/GenBank/DDBJ databases">
        <title>A novel bacterium of genus Hazenella, isolated from South China Sea.</title>
        <authorList>
            <person name="Huang H."/>
            <person name="Mo K."/>
            <person name="Hu Y."/>
        </authorList>
    </citation>
    <scope>NUCLEOTIDE SEQUENCE</scope>
    <source>
        <strain evidence="4">IB182357</strain>
    </source>
</reference>
<dbReference type="Gene3D" id="3.40.50.1980">
    <property type="entry name" value="Nitrogenase molybdenum iron protein domain"/>
    <property type="match status" value="2"/>
</dbReference>
<comment type="caution">
    <text evidence="4">The sequence shown here is derived from an EMBL/GenBank/DDBJ whole genome shotgun (WGS) entry which is preliminary data.</text>
</comment>